<reference evidence="1 3" key="1">
    <citation type="journal article" date="2008" name="Science">
        <title>The Physcomitrella genome reveals evolutionary insights into the conquest of land by plants.</title>
        <authorList>
            <person name="Rensing S."/>
            <person name="Lang D."/>
            <person name="Zimmer A."/>
            <person name="Terry A."/>
            <person name="Salamov A."/>
            <person name="Shapiro H."/>
            <person name="Nishiyama T."/>
            <person name="Perroud P.-F."/>
            <person name="Lindquist E."/>
            <person name="Kamisugi Y."/>
            <person name="Tanahashi T."/>
            <person name="Sakakibara K."/>
            <person name="Fujita T."/>
            <person name="Oishi K."/>
            <person name="Shin-I T."/>
            <person name="Kuroki Y."/>
            <person name="Toyoda A."/>
            <person name="Suzuki Y."/>
            <person name="Hashimoto A."/>
            <person name="Yamaguchi K."/>
            <person name="Sugano A."/>
            <person name="Kohara Y."/>
            <person name="Fujiyama A."/>
            <person name="Anterola A."/>
            <person name="Aoki S."/>
            <person name="Ashton N."/>
            <person name="Barbazuk W.B."/>
            <person name="Barker E."/>
            <person name="Bennetzen J."/>
            <person name="Bezanilla M."/>
            <person name="Blankenship R."/>
            <person name="Cho S.H."/>
            <person name="Dutcher S."/>
            <person name="Estelle M."/>
            <person name="Fawcett J.A."/>
            <person name="Gundlach H."/>
            <person name="Hanada K."/>
            <person name="Heyl A."/>
            <person name="Hicks K.A."/>
            <person name="Hugh J."/>
            <person name="Lohr M."/>
            <person name="Mayer K."/>
            <person name="Melkozernov A."/>
            <person name="Murata T."/>
            <person name="Nelson D."/>
            <person name="Pils B."/>
            <person name="Prigge M."/>
            <person name="Reiss B."/>
            <person name="Renner T."/>
            <person name="Rombauts S."/>
            <person name="Rushton P."/>
            <person name="Sanderfoot A."/>
            <person name="Schween G."/>
            <person name="Shiu S.-H."/>
            <person name="Stueber K."/>
            <person name="Theodoulou F.L."/>
            <person name="Tu H."/>
            <person name="Van de Peer Y."/>
            <person name="Verrier P.J."/>
            <person name="Waters E."/>
            <person name="Wood A."/>
            <person name="Yang L."/>
            <person name="Cove D."/>
            <person name="Cuming A."/>
            <person name="Hasebe M."/>
            <person name="Lucas S."/>
            <person name="Mishler D.B."/>
            <person name="Reski R."/>
            <person name="Grigoriev I."/>
            <person name="Quatrano R.S."/>
            <person name="Boore J.L."/>
        </authorList>
    </citation>
    <scope>NUCLEOTIDE SEQUENCE [LARGE SCALE GENOMIC DNA]</scope>
    <source>
        <strain evidence="2 3">cv. Gransden 2004</strain>
    </source>
</reference>
<keyword evidence="3" id="KW-1185">Reference proteome</keyword>
<dbReference type="PaxDb" id="3218-PP1S475_23V6.1"/>
<reference evidence="2" key="3">
    <citation type="submission" date="2020-12" db="UniProtKB">
        <authorList>
            <consortium name="EnsemblPlants"/>
        </authorList>
    </citation>
    <scope>IDENTIFICATION</scope>
</reference>
<sequence>MASQSRFRERFAAAVDLVLASLGLVEEFGLSSRSFGDIPAKFDAWIVENHENLLDEYEHHDSLPRCFGGF</sequence>
<accession>A0A2K1IRE9</accession>
<dbReference type="AlphaFoldDB" id="A0A2K1IRE9"/>
<protein>
    <submittedName>
        <fullName evidence="1 2">Uncharacterized protein</fullName>
    </submittedName>
</protein>
<evidence type="ECO:0000313" key="1">
    <source>
        <dbReference type="EMBL" id="PNR31847.1"/>
    </source>
</evidence>
<dbReference type="Proteomes" id="UP000006727">
    <property type="component" value="Chromosome 21"/>
</dbReference>
<gene>
    <name evidence="1" type="ORF">PHYPA_025970</name>
</gene>
<dbReference type="EMBL" id="ABEU02000021">
    <property type="protein sequence ID" value="PNR31847.1"/>
    <property type="molecule type" value="Genomic_DNA"/>
</dbReference>
<evidence type="ECO:0000313" key="3">
    <source>
        <dbReference type="Proteomes" id="UP000006727"/>
    </source>
</evidence>
<dbReference type="EnsemblPlants" id="Pp3c21_9948V3.1">
    <property type="protein sequence ID" value="PAC:32916445.CDS.1"/>
    <property type="gene ID" value="Pp3c21_9948"/>
</dbReference>
<evidence type="ECO:0000313" key="2">
    <source>
        <dbReference type="EnsemblPlants" id="PAC:32916445.CDS.1"/>
    </source>
</evidence>
<proteinExistence type="predicted"/>
<dbReference type="Gramene" id="Pp3c21_9948V3.1">
    <property type="protein sequence ID" value="PAC:32916445.CDS.1"/>
    <property type="gene ID" value="Pp3c21_9948"/>
</dbReference>
<reference evidence="1 3" key="2">
    <citation type="journal article" date="2018" name="Plant J.">
        <title>The Physcomitrella patens chromosome-scale assembly reveals moss genome structure and evolution.</title>
        <authorList>
            <person name="Lang D."/>
            <person name="Ullrich K.K."/>
            <person name="Murat F."/>
            <person name="Fuchs J."/>
            <person name="Jenkins J."/>
            <person name="Haas F.B."/>
            <person name="Piednoel M."/>
            <person name="Gundlach H."/>
            <person name="Van Bel M."/>
            <person name="Meyberg R."/>
            <person name="Vives C."/>
            <person name="Morata J."/>
            <person name="Symeonidi A."/>
            <person name="Hiss M."/>
            <person name="Muchero W."/>
            <person name="Kamisugi Y."/>
            <person name="Saleh O."/>
            <person name="Blanc G."/>
            <person name="Decker E.L."/>
            <person name="van Gessel N."/>
            <person name="Grimwood J."/>
            <person name="Hayes R.D."/>
            <person name="Graham S.W."/>
            <person name="Gunter L.E."/>
            <person name="McDaniel S.F."/>
            <person name="Hoernstein S.N.W."/>
            <person name="Larsson A."/>
            <person name="Li F.W."/>
            <person name="Perroud P.F."/>
            <person name="Phillips J."/>
            <person name="Ranjan P."/>
            <person name="Rokshar D.S."/>
            <person name="Rothfels C.J."/>
            <person name="Schneider L."/>
            <person name="Shu S."/>
            <person name="Stevenson D.W."/>
            <person name="Thummler F."/>
            <person name="Tillich M."/>
            <person name="Villarreal Aguilar J.C."/>
            <person name="Widiez T."/>
            <person name="Wong G.K."/>
            <person name="Wymore A."/>
            <person name="Zhang Y."/>
            <person name="Zimmer A.D."/>
            <person name="Quatrano R.S."/>
            <person name="Mayer K.F.X."/>
            <person name="Goodstein D."/>
            <person name="Casacuberta J.M."/>
            <person name="Vandepoele K."/>
            <person name="Reski R."/>
            <person name="Cuming A.C."/>
            <person name="Tuskan G.A."/>
            <person name="Maumus F."/>
            <person name="Salse J."/>
            <person name="Schmutz J."/>
            <person name="Rensing S.A."/>
        </authorList>
    </citation>
    <scope>NUCLEOTIDE SEQUENCE [LARGE SCALE GENOMIC DNA]</scope>
    <source>
        <strain evidence="2 3">cv. Gransden 2004</strain>
    </source>
</reference>
<organism evidence="1">
    <name type="scientific">Physcomitrium patens</name>
    <name type="common">Spreading-leaved earth moss</name>
    <name type="synonym">Physcomitrella patens</name>
    <dbReference type="NCBI Taxonomy" id="3218"/>
    <lineage>
        <taxon>Eukaryota</taxon>
        <taxon>Viridiplantae</taxon>
        <taxon>Streptophyta</taxon>
        <taxon>Embryophyta</taxon>
        <taxon>Bryophyta</taxon>
        <taxon>Bryophytina</taxon>
        <taxon>Bryopsida</taxon>
        <taxon>Funariidae</taxon>
        <taxon>Funariales</taxon>
        <taxon>Funariaceae</taxon>
        <taxon>Physcomitrium</taxon>
    </lineage>
</organism>
<dbReference type="InParanoid" id="A0A2K1IRE9"/>
<name>A0A2K1IRE9_PHYPA</name>